<organism evidence="8">
    <name type="scientific">Hellea balneolensis</name>
    <dbReference type="NCBI Taxonomy" id="287478"/>
    <lineage>
        <taxon>Bacteria</taxon>
        <taxon>Pseudomonadati</taxon>
        <taxon>Pseudomonadota</taxon>
        <taxon>Alphaproteobacteria</taxon>
        <taxon>Maricaulales</taxon>
        <taxon>Robiginitomaculaceae</taxon>
        <taxon>Hellea</taxon>
    </lineage>
</organism>
<keyword evidence="5" id="KW-0446">Lipid-binding</keyword>
<dbReference type="GO" id="GO:0006744">
    <property type="term" value="P:ubiquinone biosynthetic process"/>
    <property type="evidence" value="ECO:0007669"/>
    <property type="project" value="UniProtKB-KW"/>
</dbReference>
<sequence length="223" mass="24883">MTDNPSHKARRRLLDAALELAPFEGWTGEMLRIAAKQAGLPEGADALYFPGGPLEVIRFWNLELNTACWDRLQALDLDTMRIRDKVTAGVLARFEAMEGHEEAARRALARLALPDGLSLGPQLLWGAADTIWRAIGDVSTDINYYTKRATLSGVLSSTLAAWLADETPKKTKARAFLDARIENVMQFEGAKWKLKNRLKDLPDPLEIMGALRFGPASRRRRRG</sequence>
<keyword evidence="4" id="KW-0809">Transit peptide</keyword>
<name>A0A7V5U0Y5_9PROT</name>
<accession>A0A7V5U0Y5</accession>
<evidence type="ECO:0000256" key="6">
    <source>
        <dbReference type="ARBA" id="ARBA00058104"/>
    </source>
</evidence>
<comment type="function">
    <text evidence="6">Membrane-associated protein that warps the membrane surface to access and bind aromatic isoprenes with high specificity, including ubiquinone (CoQ) isoprene intermediates and presents them directly to COQ7, therefore facilitating the COQ7-mediated hydroxylase step. Participates in the biosynthesis of coenzyme Q, also named ubiquinone, an essential lipid-soluble electron transporter for aerobic cellular respiration.</text>
</comment>
<evidence type="ECO:0000313" key="8">
    <source>
        <dbReference type="EMBL" id="HHI88636.1"/>
    </source>
</evidence>
<dbReference type="Gene3D" id="1.10.357.10">
    <property type="entry name" value="Tetracycline Repressor, domain 2"/>
    <property type="match status" value="1"/>
</dbReference>
<evidence type="ECO:0000256" key="4">
    <source>
        <dbReference type="ARBA" id="ARBA00022946"/>
    </source>
</evidence>
<evidence type="ECO:0000256" key="2">
    <source>
        <dbReference type="ARBA" id="ARBA00010766"/>
    </source>
</evidence>
<gene>
    <name evidence="8" type="ORF">ENK01_01665</name>
</gene>
<dbReference type="InterPro" id="IPR012762">
    <property type="entry name" value="Ubiq_biosynth_COQ9"/>
</dbReference>
<keyword evidence="3" id="KW-0831">Ubiquinone biosynthesis</keyword>
<dbReference type="InterPro" id="IPR013718">
    <property type="entry name" value="COQ9_C"/>
</dbReference>
<dbReference type="AlphaFoldDB" id="A0A7V5U0Y5"/>
<protein>
    <submittedName>
        <fullName evidence="8">COQ9 family protein</fullName>
    </submittedName>
</protein>
<dbReference type="GO" id="GO:0008289">
    <property type="term" value="F:lipid binding"/>
    <property type="evidence" value="ECO:0007669"/>
    <property type="project" value="UniProtKB-KW"/>
</dbReference>
<dbReference type="NCBIfam" id="TIGR02396">
    <property type="entry name" value="diverge_rpsU"/>
    <property type="match status" value="1"/>
</dbReference>
<proteinExistence type="inferred from homology"/>
<feature type="domain" description="COQ9 C-terminal" evidence="7">
    <location>
        <begin position="121"/>
        <end position="188"/>
    </location>
</feature>
<evidence type="ECO:0000259" key="7">
    <source>
        <dbReference type="Pfam" id="PF08511"/>
    </source>
</evidence>
<dbReference type="PANTHER" id="PTHR21427:SF19">
    <property type="entry name" value="UBIQUINONE BIOSYNTHESIS PROTEIN COQ9, MITOCHONDRIAL"/>
    <property type="match status" value="1"/>
</dbReference>
<dbReference type="PANTHER" id="PTHR21427">
    <property type="entry name" value="UBIQUINONE BIOSYNTHESIS PROTEIN COQ9, MITOCHONDRIAL"/>
    <property type="match status" value="1"/>
</dbReference>
<comment type="pathway">
    <text evidence="1">Cofactor biosynthesis; ubiquinone biosynthesis.</text>
</comment>
<reference evidence="8" key="1">
    <citation type="journal article" date="2020" name="mSystems">
        <title>Genome- and Community-Level Interaction Insights into Carbon Utilization and Element Cycling Functions of Hydrothermarchaeota in Hydrothermal Sediment.</title>
        <authorList>
            <person name="Zhou Z."/>
            <person name="Liu Y."/>
            <person name="Xu W."/>
            <person name="Pan J."/>
            <person name="Luo Z.H."/>
            <person name="Li M."/>
        </authorList>
    </citation>
    <scope>NUCLEOTIDE SEQUENCE [LARGE SCALE GENOMIC DNA]</scope>
    <source>
        <strain evidence="8">HyVt-538</strain>
    </source>
</reference>
<evidence type="ECO:0000256" key="5">
    <source>
        <dbReference type="ARBA" id="ARBA00023121"/>
    </source>
</evidence>
<comment type="caution">
    <text evidence="8">The sequence shown here is derived from an EMBL/GenBank/DDBJ whole genome shotgun (WGS) entry which is preliminary data.</text>
</comment>
<dbReference type="Pfam" id="PF08511">
    <property type="entry name" value="COQ9"/>
    <property type="match status" value="1"/>
</dbReference>
<comment type="similarity">
    <text evidence="2">Belongs to the COQ9 family.</text>
</comment>
<evidence type="ECO:0000256" key="3">
    <source>
        <dbReference type="ARBA" id="ARBA00022688"/>
    </source>
</evidence>
<dbReference type="Proteomes" id="UP000885806">
    <property type="component" value="Unassembled WGS sequence"/>
</dbReference>
<dbReference type="EMBL" id="DROP01000113">
    <property type="protein sequence ID" value="HHI88636.1"/>
    <property type="molecule type" value="Genomic_DNA"/>
</dbReference>
<evidence type="ECO:0000256" key="1">
    <source>
        <dbReference type="ARBA" id="ARBA00004749"/>
    </source>
</evidence>